<dbReference type="Gene3D" id="1.20.120.1240">
    <property type="entry name" value="Dynamin, middle domain"/>
    <property type="match status" value="1"/>
</dbReference>
<dbReference type="GO" id="GO:0008017">
    <property type="term" value="F:microtubule binding"/>
    <property type="evidence" value="ECO:0007669"/>
    <property type="project" value="TreeGrafter"/>
</dbReference>
<dbReference type="InterPro" id="IPR027417">
    <property type="entry name" value="P-loop_NTPase"/>
</dbReference>
<dbReference type="GO" id="GO:0005737">
    <property type="term" value="C:cytoplasm"/>
    <property type="evidence" value="ECO:0007669"/>
    <property type="project" value="TreeGrafter"/>
</dbReference>
<dbReference type="AlphaFoldDB" id="A0A8T3AGM9"/>
<evidence type="ECO:0000313" key="6">
    <source>
        <dbReference type="Proteomes" id="UP000829196"/>
    </source>
</evidence>
<dbReference type="PRINTS" id="PR00195">
    <property type="entry name" value="DYNAMIN"/>
</dbReference>
<dbReference type="GO" id="GO:0003924">
    <property type="term" value="F:GTPase activity"/>
    <property type="evidence" value="ECO:0007669"/>
    <property type="project" value="InterPro"/>
</dbReference>
<dbReference type="Pfam" id="PF00350">
    <property type="entry name" value="Dynamin_N"/>
    <property type="match status" value="1"/>
</dbReference>
<keyword evidence="6" id="KW-1185">Reference proteome</keyword>
<evidence type="ECO:0000259" key="4">
    <source>
        <dbReference type="PROSITE" id="PS51718"/>
    </source>
</evidence>
<dbReference type="InterPro" id="IPR030381">
    <property type="entry name" value="G_DYNAMIN_dom"/>
</dbReference>
<dbReference type="PROSITE" id="PS51718">
    <property type="entry name" value="G_DYNAMIN_2"/>
    <property type="match status" value="1"/>
</dbReference>
<protein>
    <recommendedName>
        <fullName evidence="7">Dynamin-related protein 4C-like</fullName>
    </recommendedName>
</protein>
<feature type="domain" description="GED" evidence="3">
    <location>
        <begin position="559"/>
        <end position="653"/>
    </location>
</feature>
<dbReference type="Pfam" id="PF02212">
    <property type="entry name" value="GED"/>
    <property type="match status" value="1"/>
</dbReference>
<evidence type="ECO:0008006" key="7">
    <source>
        <dbReference type="Google" id="ProtNLM"/>
    </source>
</evidence>
<dbReference type="SMART" id="SM00053">
    <property type="entry name" value="DYNc"/>
    <property type="match status" value="1"/>
</dbReference>
<dbReference type="Pfam" id="PF01031">
    <property type="entry name" value="Dynamin_M"/>
    <property type="match status" value="1"/>
</dbReference>
<keyword evidence="2" id="KW-0342">GTP-binding</keyword>
<dbReference type="SUPFAM" id="SSF52540">
    <property type="entry name" value="P-loop containing nucleoside triphosphate hydrolases"/>
    <property type="match status" value="1"/>
</dbReference>
<comment type="caution">
    <text evidence="5">The sequence shown here is derived from an EMBL/GenBank/DDBJ whole genome shotgun (WGS) entry which is preliminary data.</text>
</comment>
<feature type="domain" description="Dynamin-type G" evidence="4">
    <location>
        <begin position="45"/>
        <end position="307"/>
    </location>
</feature>
<accession>A0A8T3AGM9</accession>
<evidence type="ECO:0000256" key="2">
    <source>
        <dbReference type="ARBA" id="ARBA00023134"/>
    </source>
</evidence>
<dbReference type="SMR" id="A0A8T3AGM9"/>
<dbReference type="InterPro" id="IPR022812">
    <property type="entry name" value="Dynamin"/>
</dbReference>
<name>A0A8T3AGM9_DENNO</name>
<dbReference type="EMBL" id="JAGYWB010000016">
    <property type="protein sequence ID" value="KAI0495726.1"/>
    <property type="molecule type" value="Genomic_DNA"/>
</dbReference>
<dbReference type="PROSITE" id="PS51388">
    <property type="entry name" value="GED"/>
    <property type="match status" value="1"/>
</dbReference>
<evidence type="ECO:0000256" key="1">
    <source>
        <dbReference type="ARBA" id="ARBA00022741"/>
    </source>
</evidence>
<sequence>MAPPCCEDSKQIQTLNALTCSYNDQIRPLLDAVDRLRQLKVMQEGIELPTIVVVGDQSSGKSSVLESLAGISLPRGQGICTRVPLIMRLQDDPSLPSPILHLEYKGKQVPTSESGITAAIESATAEIAGSGKGISDTPLTLVVRKKGVPDLTMVDLPGITRVPVHGQPENIYEQIAAIIMQYIKPAESIILNVLSASVDFPTCESIRMSQQVDGKGERTLAVVTKADKSPEGLLEKVTADDVNIGLGYVCVRNRIGSETYEEARAAEANLFESHHLLSKIDKSIVGIPVLANKLMRIQAQSIAKCLPDIVKKINEKLNRNVSELETMPQNLVTVGDAMRAFMQIISKTKEVLRKLLIRGEFDDFPDDKEMHGTARLAEMLNAYAAALPDNIPTKEAAFLLEEIEVLEENRGIWLPNFLPRTAFLILLQKRVKEVSSIPQDFVEKVWIYLEDIVVAVLDEASENYPPLQSCSRRAALNLIEKMRGRSIRNVKEIIEMEMVTDFTLSPDYMKKWVELMEEQERFMEVVHNNFKPTKIILKAVGEVDVSHLRGRRDVVVEQAFDIRMRQISYWKSVVLRLVDVLALNIAYAVKKLVENELETEIMNDVVGGRSMNCIEKMLEESPAISGKRERLRKSIQLLRESKEVVAKIIDRIAVKAAD</sequence>
<dbReference type="GO" id="GO:0005525">
    <property type="term" value="F:GTP binding"/>
    <property type="evidence" value="ECO:0007669"/>
    <property type="project" value="UniProtKB-KW"/>
</dbReference>
<evidence type="ECO:0000313" key="5">
    <source>
        <dbReference type="EMBL" id="KAI0495726.1"/>
    </source>
</evidence>
<dbReference type="Gene3D" id="3.40.50.300">
    <property type="entry name" value="P-loop containing nucleotide triphosphate hydrolases"/>
    <property type="match status" value="1"/>
</dbReference>
<keyword evidence="1" id="KW-0547">Nucleotide-binding</keyword>
<dbReference type="PANTHER" id="PTHR11566">
    <property type="entry name" value="DYNAMIN"/>
    <property type="match status" value="1"/>
</dbReference>
<dbReference type="GO" id="GO:0016020">
    <property type="term" value="C:membrane"/>
    <property type="evidence" value="ECO:0007669"/>
    <property type="project" value="TreeGrafter"/>
</dbReference>
<dbReference type="GO" id="GO:0005874">
    <property type="term" value="C:microtubule"/>
    <property type="evidence" value="ECO:0007669"/>
    <property type="project" value="TreeGrafter"/>
</dbReference>
<dbReference type="InterPro" id="IPR000375">
    <property type="entry name" value="Dynamin_stalk"/>
</dbReference>
<dbReference type="InterPro" id="IPR003130">
    <property type="entry name" value="GED"/>
</dbReference>
<dbReference type="CDD" id="cd08771">
    <property type="entry name" value="DLP_1"/>
    <property type="match status" value="1"/>
</dbReference>
<dbReference type="InterPro" id="IPR020850">
    <property type="entry name" value="GED_dom"/>
</dbReference>
<organism evidence="5 6">
    <name type="scientific">Dendrobium nobile</name>
    <name type="common">Orchid</name>
    <dbReference type="NCBI Taxonomy" id="94219"/>
    <lineage>
        <taxon>Eukaryota</taxon>
        <taxon>Viridiplantae</taxon>
        <taxon>Streptophyta</taxon>
        <taxon>Embryophyta</taxon>
        <taxon>Tracheophyta</taxon>
        <taxon>Spermatophyta</taxon>
        <taxon>Magnoliopsida</taxon>
        <taxon>Liliopsida</taxon>
        <taxon>Asparagales</taxon>
        <taxon>Orchidaceae</taxon>
        <taxon>Epidendroideae</taxon>
        <taxon>Malaxideae</taxon>
        <taxon>Dendrobiinae</taxon>
        <taxon>Dendrobium</taxon>
    </lineage>
</organism>
<gene>
    <name evidence="5" type="ORF">KFK09_022029</name>
</gene>
<evidence type="ECO:0000259" key="3">
    <source>
        <dbReference type="PROSITE" id="PS51388"/>
    </source>
</evidence>
<dbReference type="PANTHER" id="PTHR11566:SF173">
    <property type="entry name" value="DYNAMIN-RELATED PROTEIN 4C"/>
    <property type="match status" value="1"/>
</dbReference>
<dbReference type="InterPro" id="IPR045063">
    <property type="entry name" value="Dynamin_N"/>
</dbReference>
<dbReference type="OrthoDB" id="5061070at2759"/>
<dbReference type="FunFam" id="3.40.50.300:FF:001237">
    <property type="entry name" value="Dynamin-related protein 4C"/>
    <property type="match status" value="1"/>
</dbReference>
<dbReference type="InterPro" id="IPR001401">
    <property type="entry name" value="Dynamin_GTPase"/>
</dbReference>
<dbReference type="Proteomes" id="UP000829196">
    <property type="component" value="Unassembled WGS sequence"/>
</dbReference>
<proteinExistence type="predicted"/>
<reference evidence="5" key="1">
    <citation type="journal article" date="2022" name="Front. Genet.">
        <title>Chromosome-Scale Assembly of the Dendrobium nobile Genome Provides Insights Into the Molecular Mechanism of the Biosynthesis of the Medicinal Active Ingredient of Dendrobium.</title>
        <authorList>
            <person name="Xu Q."/>
            <person name="Niu S.-C."/>
            <person name="Li K.-L."/>
            <person name="Zheng P.-J."/>
            <person name="Zhang X.-J."/>
            <person name="Jia Y."/>
            <person name="Liu Y."/>
            <person name="Niu Y.-X."/>
            <person name="Yu L.-H."/>
            <person name="Chen D.-F."/>
            <person name="Zhang G.-Q."/>
        </authorList>
    </citation>
    <scope>NUCLEOTIDE SEQUENCE</scope>
    <source>
        <tissue evidence="5">Leaf</tissue>
    </source>
</reference>